<comment type="caution">
    <text evidence="9">The sequence shown here is derived from an EMBL/GenBank/DDBJ whole genome shotgun (WGS) entry which is preliminary data.</text>
</comment>
<evidence type="ECO:0000256" key="6">
    <source>
        <dbReference type="PROSITE-ProRule" id="PRU00076"/>
    </source>
</evidence>
<dbReference type="PROSITE" id="PS01187">
    <property type="entry name" value="EGF_CA"/>
    <property type="match status" value="1"/>
</dbReference>
<keyword evidence="7" id="KW-0812">Transmembrane</keyword>
<dbReference type="Gene3D" id="2.10.25.10">
    <property type="entry name" value="Laminin"/>
    <property type="match status" value="4"/>
</dbReference>
<dbReference type="PROSITE" id="PS50026">
    <property type="entry name" value="EGF_3"/>
    <property type="match status" value="4"/>
</dbReference>
<reference evidence="9" key="2">
    <citation type="submission" date="2020-11" db="EMBL/GenBank/DDBJ databases">
        <authorList>
            <person name="McCartney M.A."/>
            <person name="Auch B."/>
            <person name="Kono T."/>
            <person name="Mallez S."/>
            <person name="Becker A."/>
            <person name="Gohl D.M."/>
            <person name="Silverstein K.A.T."/>
            <person name="Koren S."/>
            <person name="Bechman K.B."/>
            <person name="Herman A."/>
            <person name="Abrahante J.E."/>
            <person name="Garbe J."/>
        </authorList>
    </citation>
    <scope>NUCLEOTIDE SEQUENCE</scope>
    <source>
        <strain evidence="9">Duluth1</strain>
        <tissue evidence="9">Whole animal</tissue>
    </source>
</reference>
<keyword evidence="3" id="KW-0677">Repeat</keyword>
<name>A0A9D3Y364_DREPO</name>
<feature type="transmembrane region" description="Helical" evidence="7">
    <location>
        <begin position="585"/>
        <end position="606"/>
    </location>
</feature>
<dbReference type="PROSITE" id="PS00022">
    <property type="entry name" value="EGF_1"/>
    <property type="match status" value="4"/>
</dbReference>
<proteinExistence type="predicted"/>
<feature type="disulfide bond" evidence="6">
    <location>
        <begin position="413"/>
        <end position="422"/>
    </location>
</feature>
<dbReference type="FunFam" id="2.10.25.10:FF:000004">
    <property type="entry name" value="Neurogenic locus notch 1"/>
    <property type="match status" value="1"/>
</dbReference>
<evidence type="ECO:0000256" key="3">
    <source>
        <dbReference type="ARBA" id="ARBA00022737"/>
    </source>
</evidence>
<evidence type="ECO:0000259" key="8">
    <source>
        <dbReference type="PROSITE" id="PS50026"/>
    </source>
</evidence>
<evidence type="ECO:0000313" key="10">
    <source>
        <dbReference type="Proteomes" id="UP000828390"/>
    </source>
</evidence>
<dbReference type="AlphaFoldDB" id="A0A9D3Y364"/>
<comment type="caution">
    <text evidence="6">Lacks conserved residue(s) required for the propagation of feature annotation.</text>
</comment>
<feature type="domain" description="EGF-like" evidence="8">
    <location>
        <begin position="463"/>
        <end position="499"/>
    </location>
</feature>
<dbReference type="InterPro" id="IPR018097">
    <property type="entry name" value="EGF_Ca-bd_CS"/>
</dbReference>
<accession>A0A9D3Y364</accession>
<evidence type="ECO:0000256" key="7">
    <source>
        <dbReference type="SAM" id="Phobius"/>
    </source>
</evidence>
<sequence length="689" mass="75975">MVDKKMFGLGRGFVYFGILVICSGNHFRGGTITWKSTGHGFEVEFSSKLGWAAGTHCSIATVGSGKNGTEAAWNCEKGCSGTPLVNVNQGSFQCTGFNLAQNWERTEGVFKYTFPGPGPFEIAFSGGAWIVEVGAGSWKLQTTVDLRDRSDTSAPNHSPIIPSKPVYFIKYGCTGDIVLPTIDADNDTVTCRWSVGNECSDICHDNGHAQIATLNEETCTLIINANLKINGTYAVAITIEDRPKATITIGGSSYPAGTIISSVPLQFILVTPDMPSRNCDDKPEFVEPTPSQTDPLVFQIGDVVFLSFYATSRSARITAFTLLDPPLNVQQSALRNDDRFRPGVFAVDLSWIPTGADIGQKKICVEATDEYLLSHQHCVTVTIATVDPCINTLCQHNSTCIRHGYTYLFRCACAHGYTGSRCETDIDECTSAPCQNNATCFDLINEYFCGCHVGYSGVNCQTEIDECLLRPCHNGGTCKDHIGWAKCTCKPGFTGEVCQTGYDICESMPCQNGGTCSYHVSFGYTCQCGDSWLGRNCEHRFENDTFLLGNLTQMTSSYMHYSACDCVVAERRQDRCFQYSRNKHAGYGFLSAIAGIMTAILLYILFDAISNKTLCCYQKTNMVQMEKTIPENKVELHVVEPTEPEPEVETPEKLEAPRIRKHHCWACEVKYNNAPIPAWYEQSSRTYKH</sequence>
<dbReference type="GO" id="GO:0005509">
    <property type="term" value="F:calcium ion binding"/>
    <property type="evidence" value="ECO:0007669"/>
    <property type="project" value="InterPro"/>
</dbReference>
<dbReference type="InterPro" id="IPR051022">
    <property type="entry name" value="Notch_Cell-Fate_Det"/>
</dbReference>
<evidence type="ECO:0000256" key="4">
    <source>
        <dbReference type="ARBA" id="ARBA00023157"/>
    </source>
</evidence>
<keyword evidence="5" id="KW-0325">Glycoprotein</keyword>
<dbReference type="PROSITE" id="PS01186">
    <property type="entry name" value="EGF_2"/>
    <property type="match status" value="3"/>
</dbReference>
<evidence type="ECO:0000256" key="1">
    <source>
        <dbReference type="ARBA" id="ARBA00022536"/>
    </source>
</evidence>
<feature type="domain" description="EGF-like" evidence="8">
    <location>
        <begin position="425"/>
        <end position="461"/>
    </location>
</feature>
<dbReference type="PANTHER" id="PTHR24049">
    <property type="entry name" value="CRUMBS FAMILY MEMBER"/>
    <property type="match status" value="1"/>
</dbReference>
<evidence type="ECO:0000313" key="9">
    <source>
        <dbReference type="EMBL" id="KAH3691083.1"/>
    </source>
</evidence>
<feature type="disulfide bond" evidence="6">
    <location>
        <begin position="394"/>
        <end position="411"/>
    </location>
</feature>
<feature type="disulfide bond" evidence="6">
    <location>
        <begin position="489"/>
        <end position="498"/>
    </location>
</feature>
<evidence type="ECO:0000256" key="2">
    <source>
        <dbReference type="ARBA" id="ARBA00022729"/>
    </source>
</evidence>
<dbReference type="SUPFAM" id="SSF57196">
    <property type="entry name" value="EGF/Laminin"/>
    <property type="match status" value="4"/>
</dbReference>
<dbReference type="SMART" id="SM00181">
    <property type="entry name" value="EGF"/>
    <property type="match status" value="4"/>
</dbReference>
<dbReference type="InterPro" id="IPR000152">
    <property type="entry name" value="EGF-type_Asp/Asn_hydroxyl_site"/>
</dbReference>
<evidence type="ECO:0000256" key="5">
    <source>
        <dbReference type="ARBA" id="ARBA00023180"/>
    </source>
</evidence>
<dbReference type="InterPro" id="IPR000742">
    <property type="entry name" value="EGF"/>
</dbReference>
<dbReference type="SMART" id="SM00179">
    <property type="entry name" value="EGF_CA"/>
    <property type="match status" value="3"/>
</dbReference>
<feature type="domain" description="EGF-like" evidence="8">
    <location>
        <begin position="385"/>
        <end position="423"/>
    </location>
</feature>
<keyword evidence="1 6" id="KW-0245">EGF-like domain</keyword>
<feature type="transmembrane region" description="Helical" evidence="7">
    <location>
        <begin position="6"/>
        <end position="27"/>
    </location>
</feature>
<reference evidence="9" key="1">
    <citation type="journal article" date="2019" name="bioRxiv">
        <title>The Genome of the Zebra Mussel, Dreissena polymorpha: A Resource for Invasive Species Research.</title>
        <authorList>
            <person name="McCartney M.A."/>
            <person name="Auch B."/>
            <person name="Kono T."/>
            <person name="Mallez S."/>
            <person name="Zhang Y."/>
            <person name="Obille A."/>
            <person name="Becker A."/>
            <person name="Abrahante J.E."/>
            <person name="Garbe J."/>
            <person name="Badalamenti J.P."/>
            <person name="Herman A."/>
            <person name="Mangelson H."/>
            <person name="Liachko I."/>
            <person name="Sullivan S."/>
            <person name="Sone E.D."/>
            <person name="Koren S."/>
            <person name="Silverstein K.A.T."/>
            <person name="Beckman K.B."/>
            <person name="Gohl D.M."/>
        </authorList>
    </citation>
    <scope>NUCLEOTIDE SEQUENCE</scope>
    <source>
        <strain evidence="9">Duluth1</strain>
        <tissue evidence="9">Whole animal</tissue>
    </source>
</reference>
<dbReference type="OrthoDB" id="430340at2759"/>
<dbReference type="Proteomes" id="UP000828390">
    <property type="component" value="Unassembled WGS sequence"/>
</dbReference>
<dbReference type="FunFam" id="2.10.25.10:FF:000472">
    <property type="entry name" value="Uncharacterized protein, isoform A"/>
    <property type="match status" value="1"/>
</dbReference>
<dbReference type="EMBL" id="JAIWYP010000045">
    <property type="protein sequence ID" value="KAH3691083.1"/>
    <property type="molecule type" value="Genomic_DNA"/>
</dbReference>
<dbReference type="Pfam" id="PF00008">
    <property type="entry name" value="EGF"/>
    <property type="match status" value="1"/>
</dbReference>
<keyword evidence="2" id="KW-0732">Signal</keyword>
<keyword evidence="7" id="KW-0472">Membrane</keyword>
<dbReference type="Pfam" id="PF12661">
    <property type="entry name" value="hEGF"/>
    <property type="match status" value="1"/>
</dbReference>
<keyword evidence="10" id="KW-1185">Reference proteome</keyword>
<dbReference type="PROSITE" id="PS00010">
    <property type="entry name" value="ASX_HYDROXYL"/>
    <property type="match status" value="1"/>
</dbReference>
<dbReference type="InterPro" id="IPR001881">
    <property type="entry name" value="EGF-like_Ca-bd_dom"/>
</dbReference>
<dbReference type="CDD" id="cd00054">
    <property type="entry name" value="EGF_CA"/>
    <property type="match status" value="4"/>
</dbReference>
<feature type="domain" description="EGF-like" evidence="8">
    <location>
        <begin position="501"/>
        <end position="538"/>
    </location>
</feature>
<keyword evidence="4 6" id="KW-1015">Disulfide bond</keyword>
<feature type="disulfide bond" evidence="6">
    <location>
        <begin position="528"/>
        <end position="537"/>
    </location>
</feature>
<organism evidence="9 10">
    <name type="scientific">Dreissena polymorpha</name>
    <name type="common">Zebra mussel</name>
    <name type="synonym">Mytilus polymorpha</name>
    <dbReference type="NCBI Taxonomy" id="45954"/>
    <lineage>
        <taxon>Eukaryota</taxon>
        <taxon>Metazoa</taxon>
        <taxon>Spiralia</taxon>
        <taxon>Lophotrochozoa</taxon>
        <taxon>Mollusca</taxon>
        <taxon>Bivalvia</taxon>
        <taxon>Autobranchia</taxon>
        <taxon>Heteroconchia</taxon>
        <taxon>Euheterodonta</taxon>
        <taxon>Imparidentia</taxon>
        <taxon>Neoheterodontei</taxon>
        <taxon>Myida</taxon>
        <taxon>Dreissenoidea</taxon>
        <taxon>Dreissenidae</taxon>
        <taxon>Dreissena</taxon>
    </lineage>
</organism>
<keyword evidence="7" id="KW-1133">Transmembrane helix</keyword>
<dbReference type="InterPro" id="IPR013032">
    <property type="entry name" value="EGF-like_CS"/>
</dbReference>
<dbReference type="FunFam" id="2.10.25.10:FF:000321">
    <property type="entry name" value="Protein delta homolog 1"/>
    <property type="match status" value="1"/>
</dbReference>
<feature type="disulfide bond" evidence="6">
    <location>
        <begin position="451"/>
        <end position="460"/>
    </location>
</feature>
<gene>
    <name evidence="9" type="ORF">DPMN_191758</name>
</gene>
<dbReference type="PRINTS" id="PR00010">
    <property type="entry name" value="EGFBLOOD"/>
</dbReference>
<protein>
    <recommendedName>
        <fullName evidence="8">EGF-like domain-containing protein</fullName>
    </recommendedName>
</protein>